<evidence type="ECO:0000256" key="1">
    <source>
        <dbReference type="SAM" id="Phobius"/>
    </source>
</evidence>
<accession>A0A098G8G1</accession>
<dbReference type="STRING" id="1212491.LFA_3447"/>
<keyword evidence="1" id="KW-0812">Transmembrane</keyword>
<proteinExistence type="predicted"/>
<dbReference type="AlphaFoldDB" id="A0A098G8G1"/>
<feature type="transmembrane region" description="Helical" evidence="1">
    <location>
        <begin position="12"/>
        <end position="34"/>
    </location>
</feature>
<evidence type="ECO:0000313" key="2">
    <source>
        <dbReference type="EMBL" id="CEG58779.1"/>
    </source>
</evidence>
<reference evidence="3" key="1">
    <citation type="submission" date="2014-09" db="EMBL/GenBank/DDBJ databases">
        <authorList>
            <person name="Gomez-Valero L."/>
        </authorList>
    </citation>
    <scope>NUCLEOTIDE SEQUENCE [LARGE SCALE GENOMIC DNA]</scope>
    <source>
        <strain evidence="3">ATCC700992</strain>
    </source>
</reference>
<dbReference type="HOGENOM" id="CLU_747615_0_0_6"/>
<keyword evidence="1" id="KW-0472">Membrane</keyword>
<keyword evidence="3" id="KW-1185">Reference proteome</keyword>
<dbReference type="Proteomes" id="UP000032430">
    <property type="component" value="Chromosome I"/>
</dbReference>
<organism evidence="2 3">
    <name type="scientific">Legionella fallonii LLAP-10</name>
    <dbReference type="NCBI Taxonomy" id="1212491"/>
    <lineage>
        <taxon>Bacteria</taxon>
        <taxon>Pseudomonadati</taxon>
        <taxon>Pseudomonadota</taxon>
        <taxon>Gammaproteobacteria</taxon>
        <taxon>Legionellales</taxon>
        <taxon>Legionellaceae</taxon>
        <taxon>Legionella</taxon>
    </lineage>
</organism>
<gene>
    <name evidence="2" type="ORF">LFA_3447</name>
</gene>
<dbReference type="EMBL" id="LN614827">
    <property type="protein sequence ID" value="CEG58779.1"/>
    <property type="molecule type" value="Genomic_DNA"/>
</dbReference>
<evidence type="ECO:0000313" key="3">
    <source>
        <dbReference type="Proteomes" id="UP000032430"/>
    </source>
</evidence>
<name>A0A098G8G1_9GAMM</name>
<protein>
    <submittedName>
        <fullName evidence="2">Uncharacterized protein</fullName>
    </submittedName>
</protein>
<dbReference type="KEGG" id="lfa:LFA_3447"/>
<keyword evidence="1" id="KW-1133">Transmembrane helix</keyword>
<sequence length="372" mass="43610">MKSMYNIKKGTNILLINSKLLTFLYYISIVSFVLCRTQHYLARNRSNSLLYWRNASLLTDIVFQLARNAYIEHITLAAKIFFSSDQKIRLLFMTLHSRLLRLKKLFEKVDDLVDSMTPEEILSLGDAILGPQMSPFLGRMLDEEDLCFINQLISEKLLTKEEIFSFCNLIAHKLHLQAHLTACYERENSSVIKATLRQQIAQENIEITGIYFIFVAHFIKKNKQILDLVSRNENNELTYEILKKIYPESSYVGELDQIKHDTIEHRYDLQQELLVGKISPNYFLAQLEKKGHLEHAKLELKQLSNRPVTYYELPSIIQQNYLDVKKYFIKQALKIGKIAGITFILIWEYQSRIGFYTTKPRSWRTPQNGRGR</sequence>